<feature type="region of interest" description="Disordered" evidence="3">
    <location>
        <begin position="672"/>
        <end position="698"/>
    </location>
</feature>
<sequence length="773" mass="86931">MSDDPDFLFALKLQQQLDGDISDSEPSSAPTKLTQSSAEDDADFQLALKLQAEMNAADADVSCDESVGNEGVSIFALDMSKTGNNNNKKHSNKKPPPRREPSKELMKAPSPPRAAHDNYLDQTQNLVHPEWELVDPTPDIFAMFVRFDQKFFQRRLGAVVVEWSKRMYSCAGICYQRGNRFVKEVIIRLSEPLLKLRPRKDLVETLLHEMIHAYCFVLNIREGNGGHGPNFKRIMGIINKVAGTNITVYHTFHDEVDAYKTHIWRCNGICQYHNPFQGWVKRTSNRAPGPSDQWWAKHQRECGGTFEKKSEPAKSAAKKPSKPTSKYTTRMKNDTTTGDDIRKYFGKPRTSVNLLPQVQPALGLPGAFPPTSYPGVSSKPFDVMQTNASKKRRGNIIGFKDLIEDSSEEEGKRVNKNNSLNSSMEGQGYSMTNGNRSGNSGQVPNNVNRNHLRDVWSKRFASETVKTEPTKPVPYKSENPNKRRRVSEDLISWESYDEDVMVRDVVAPVINISDSEDDLSEQPVTQPAAAANKIKTQPKPESKPKPKLTSHERTINIKREVMEEESLYSDDDIVMIDDEYDDGADDAGDELTAAAELADQSIIDDLFGEDTLLQEFQLENDVVPCSSRYQYDEGNDITSCPICFEKMKRSEFANHLEGCSITIKVLPPTINKNSHLPGNSHSINKPKATAGKRKPRTTQRQILKSSGYTDAEIAALDLSSSSDSARASENEMTPRQIRQRNLYKQTSECPKCGQELLGHQIEAHRKLCKRKSR</sequence>
<feature type="compositionally biased region" description="Polar residues" evidence="3">
    <location>
        <begin position="416"/>
        <end position="449"/>
    </location>
</feature>
<dbReference type="SMART" id="SM00731">
    <property type="entry name" value="SprT"/>
    <property type="match status" value="1"/>
</dbReference>
<feature type="compositionally biased region" description="Polar residues" evidence="3">
    <location>
        <begin position="324"/>
        <end position="338"/>
    </location>
</feature>
<dbReference type="GO" id="GO:0003697">
    <property type="term" value="F:single-stranded DNA binding"/>
    <property type="evidence" value="ECO:0007669"/>
    <property type="project" value="InterPro"/>
</dbReference>
<keyword evidence="2" id="KW-0539">Nucleus</keyword>
<evidence type="ECO:0000259" key="4">
    <source>
        <dbReference type="SMART" id="SM00731"/>
    </source>
</evidence>
<dbReference type="PANTHER" id="PTHR21220">
    <property type="entry name" value="DNA-DEPENDENT METALLOPROTEASE SPRTN"/>
    <property type="match status" value="1"/>
</dbReference>
<evidence type="ECO:0000313" key="6">
    <source>
        <dbReference type="Proteomes" id="UP000008792"/>
    </source>
</evidence>
<dbReference type="InterPro" id="IPR006640">
    <property type="entry name" value="SprT-like_domain"/>
</dbReference>
<organism evidence="5 6">
    <name type="scientific">Drosophila virilis</name>
    <name type="common">Fruit fly</name>
    <dbReference type="NCBI Taxonomy" id="7244"/>
    <lineage>
        <taxon>Eukaryota</taxon>
        <taxon>Metazoa</taxon>
        <taxon>Ecdysozoa</taxon>
        <taxon>Arthropoda</taxon>
        <taxon>Hexapoda</taxon>
        <taxon>Insecta</taxon>
        <taxon>Pterygota</taxon>
        <taxon>Neoptera</taxon>
        <taxon>Endopterygota</taxon>
        <taxon>Diptera</taxon>
        <taxon>Brachycera</taxon>
        <taxon>Muscomorpha</taxon>
        <taxon>Ephydroidea</taxon>
        <taxon>Drosophilidae</taxon>
        <taxon>Drosophila</taxon>
    </lineage>
</organism>
<proteinExistence type="predicted"/>
<dbReference type="Pfam" id="PF22934">
    <property type="entry name" value="SPRTN_ZBD"/>
    <property type="match status" value="1"/>
</dbReference>
<keyword evidence="6" id="KW-1185">Reference proteome</keyword>
<evidence type="ECO:0000256" key="2">
    <source>
        <dbReference type="ARBA" id="ARBA00023242"/>
    </source>
</evidence>
<dbReference type="GO" id="GO:0006974">
    <property type="term" value="P:DNA damage response"/>
    <property type="evidence" value="ECO:0007669"/>
    <property type="project" value="InterPro"/>
</dbReference>
<dbReference type="GO" id="GO:0005634">
    <property type="term" value="C:nucleus"/>
    <property type="evidence" value="ECO:0007669"/>
    <property type="project" value="UniProtKB-SubCell"/>
</dbReference>
<evidence type="ECO:0000256" key="1">
    <source>
        <dbReference type="ARBA" id="ARBA00004123"/>
    </source>
</evidence>
<dbReference type="PhylomeDB" id="B4M7B6"/>
<name>B4M7B6_DROVI</name>
<feature type="compositionally biased region" description="Polar residues" evidence="3">
    <location>
        <begin position="672"/>
        <end position="683"/>
    </location>
</feature>
<comment type="subcellular location">
    <subcellularLocation>
        <location evidence="1">Nucleus</location>
    </subcellularLocation>
</comment>
<feature type="region of interest" description="Disordered" evidence="3">
    <location>
        <begin position="514"/>
        <end position="550"/>
    </location>
</feature>
<feature type="region of interest" description="Disordered" evidence="3">
    <location>
        <begin position="406"/>
        <end position="485"/>
    </location>
</feature>
<evidence type="ECO:0000313" key="5">
    <source>
        <dbReference type="EMBL" id="EDW62683.1"/>
    </source>
</evidence>
<dbReference type="InterPro" id="IPR055220">
    <property type="entry name" value="SPRTN_ZBD"/>
</dbReference>
<dbReference type="InterPro" id="IPR044245">
    <property type="entry name" value="Spartan"/>
</dbReference>
<dbReference type="GO" id="GO:0031593">
    <property type="term" value="F:polyubiquitin modification-dependent protein binding"/>
    <property type="evidence" value="ECO:0007669"/>
    <property type="project" value="TreeGrafter"/>
</dbReference>
<dbReference type="AlphaFoldDB" id="B4M7B6"/>
<feature type="domain" description="SprT-like" evidence="4">
    <location>
        <begin position="138"/>
        <end position="309"/>
    </location>
</feature>
<dbReference type="GO" id="GO:0004222">
    <property type="term" value="F:metalloendopeptidase activity"/>
    <property type="evidence" value="ECO:0007669"/>
    <property type="project" value="InterPro"/>
</dbReference>
<feature type="region of interest" description="Disordered" evidence="3">
    <location>
        <begin position="306"/>
        <end position="340"/>
    </location>
</feature>
<feature type="compositionally biased region" description="Basic and acidic residues" evidence="3">
    <location>
        <begin position="538"/>
        <end position="550"/>
    </location>
</feature>
<evidence type="ECO:0000256" key="3">
    <source>
        <dbReference type="SAM" id="MobiDB-lite"/>
    </source>
</evidence>
<protein>
    <recommendedName>
        <fullName evidence="4">SprT-like domain-containing protein</fullName>
    </recommendedName>
</protein>
<reference evidence="5 6" key="1">
    <citation type="journal article" date="2007" name="Nature">
        <title>Evolution of genes and genomes on the Drosophila phylogeny.</title>
        <authorList>
            <consortium name="Drosophila 12 Genomes Consortium"/>
            <person name="Clark A.G."/>
            <person name="Eisen M.B."/>
            <person name="Smith D.R."/>
            <person name="Bergman C.M."/>
            <person name="Oliver B."/>
            <person name="Markow T.A."/>
            <person name="Kaufman T.C."/>
            <person name="Kellis M."/>
            <person name="Gelbart W."/>
            <person name="Iyer V.N."/>
            <person name="Pollard D.A."/>
            <person name="Sackton T.B."/>
            <person name="Larracuente A.M."/>
            <person name="Singh N.D."/>
            <person name="Abad J.P."/>
            <person name="Abt D.N."/>
            <person name="Adryan B."/>
            <person name="Aguade M."/>
            <person name="Akashi H."/>
            <person name="Anderson W.W."/>
            <person name="Aquadro C.F."/>
            <person name="Ardell D.H."/>
            <person name="Arguello R."/>
            <person name="Artieri C.G."/>
            <person name="Barbash D.A."/>
            <person name="Barker D."/>
            <person name="Barsanti P."/>
            <person name="Batterham P."/>
            <person name="Batzoglou S."/>
            <person name="Begun D."/>
            <person name="Bhutkar A."/>
            <person name="Blanco E."/>
            <person name="Bosak S.A."/>
            <person name="Bradley R.K."/>
            <person name="Brand A.D."/>
            <person name="Brent M.R."/>
            <person name="Brooks A.N."/>
            <person name="Brown R.H."/>
            <person name="Butlin R.K."/>
            <person name="Caggese C."/>
            <person name="Calvi B.R."/>
            <person name="Bernardo de Carvalho A."/>
            <person name="Caspi A."/>
            <person name="Castrezana S."/>
            <person name="Celniker S.E."/>
            <person name="Chang J.L."/>
            <person name="Chapple C."/>
            <person name="Chatterji S."/>
            <person name="Chinwalla A."/>
            <person name="Civetta A."/>
            <person name="Clifton S.W."/>
            <person name="Comeron J.M."/>
            <person name="Costello J.C."/>
            <person name="Coyne J.A."/>
            <person name="Daub J."/>
            <person name="David R.G."/>
            <person name="Delcher A.L."/>
            <person name="Delehaunty K."/>
            <person name="Do C.B."/>
            <person name="Ebling H."/>
            <person name="Edwards K."/>
            <person name="Eickbush T."/>
            <person name="Evans J.D."/>
            <person name="Filipski A."/>
            <person name="Findeiss S."/>
            <person name="Freyhult E."/>
            <person name="Fulton L."/>
            <person name="Fulton R."/>
            <person name="Garcia A.C."/>
            <person name="Gardiner A."/>
            <person name="Garfield D.A."/>
            <person name="Garvin B.E."/>
            <person name="Gibson G."/>
            <person name="Gilbert D."/>
            <person name="Gnerre S."/>
            <person name="Godfrey J."/>
            <person name="Good R."/>
            <person name="Gotea V."/>
            <person name="Gravely B."/>
            <person name="Greenberg A.J."/>
            <person name="Griffiths-Jones S."/>
            <person name="Gross S."/>
            <person name="Guigo R."/>
            <person name="Gustafson E.A."/>
            <person name="Haerty W."/>
            <person name="Hahn M.W."/>
            <person name="Halligan D.L."/>
            <person name="Halpern A.L."/>
            <person name="Halter G.M."/>
            <person name="Han M.V."/>
            <person name="Heger A."/>
            <person name="Hillier L."/>
            <person name="Hinrichs A.S."/>
            <person name="Holmes I."/>
            <person name="Hoskins R.A."/>
            <person name="Hubisz M.J."/>
            <person name="Hultmark D."/>
            <person name="Huntley M.A."/>
            <person name="Jaffe D.B."/>
            <person name="Jagadeeshan S."/>
            <person name="Jeck W.R."/>
            <person name="Johnson J."/>
            <person name="Jones C.D."/>
            <person name="Jordan W.C."/>
            <person name="Karpen G.H."/>
            <person name="Kataoka E."/>
            <person name="Keightley P.D."/>
            <person name="Kheradpour P."/>
            <person name="Kirkness E.F."/>
            <person name="Koerich L.B."/>
            <person name="Kristiansen K."/>
            <person name="Kudrna D."/>
            <person name="Kulathinal R.J."/>
            <person name="Kumar S."/>
            <person name="Kwok R."/>
            <person name="Lander E."/>
            <person name="Langley C.H."/>
            <person name="Lapoint R."/>
            <person name="Lazzaro B.P."/>
            <person name="Lee S.J."/>
            <person name="Levesque L."/>
            <person name="Li R."/>
            <person name="Lin C.F."/>
            <person name="Lin M.F."/>
            <person name="Lindblad-Toh K."/>
            <person name="Llopart A."/>
            <person name="Long M."/>
            <person name="Low L."/>
            <person name="Lozovsky E."/>
            <person name="Lu J."/>
            <person name="Luo M."/>
            <person name="Machado C.A."/>
            <person name="Makalowski W."/>
            <person name="Marzo M."/>
            <person name="Matsuda M."/>
            <person name="Matzkin L."/>
            <person name="McAllister B."/>
            <person name="McBride C.S."/>
            <person name="McKernan B."/>
            <person name="McKernan K."/>
            <person name="Mendez-Lago M."/>
            <person name="Minx P."/>
            <person name="Mollenhauer M.U."/>
            <person name="Montooth K."/>
            <person name="Mount S.M."/>
            <person name="Mu X."/>
            <person name="Myers E."/>
            <person name="Negre B."/>
            <person name="Newfeld S."/>
            <person name="Nielsen R."/>
            <person name="Noor M.A."/>
            <person name="O'Grady P."/>
            <person name="Pachter L."/>
            <person name="Papaceit M."/>
            <person name="Parisi M.J."/>
            <person name="Parisi M."/>
            <person name="Parts L."/>
            <person name="Pedersen J.S."/>
            <person name="Pesole G."/>
            <person name="Phillippy A.M."/>
            <person name="Ponting C.P."/>
            <person name="Pop M."/>
            <person name="Porcelli D."/>
            <person name="Powell J.R."/>
            <person name="Prohaska S."/>
            <person name="Pruitt K."/>
            <person name="Puig M."/>
            <person name="Quesneville H."/>
            <person name="Ram K.R."/>
            <person name="Rand D."/>
            <person name="Rasmussen M.D."/>
            <person name="Reed L.K."/>
            <person name="Reenan R."/>
            <person name="Reily A."/>
            <person name="Remington K.A."/>
            <person name="Rieger T.T."/>
            <person name="Ritchie M.G."/>
            <person name="Robin C."/>
            <person name="Rogers Y.H."/>
            <person name="Rohde C."/>
            <person name="Rozas J."/>
            <person name="Rubenfield M.J."/>
            <person name="Ruiz A."/>
            <person name="Russo S."/>
            <person name="Salzberg S.L."/>
            <person name="Sanchez-Gracia A."/>
            <person name="Saranga D.J."/>
            <person name="Sato H."/>
            <person name="Schaeffer S.W."/>
            <person name="Schatz M.C."/>
            <person name="Schlenke T."/>
            <person name="Schwartz R."/>
            <person name="Segarra C."/>
            <person name="Singh R.S."/>
            <person name="Sirot L."/>
            <person name="Sirota M."/>
            <person name="Sisneros N.B."/>
            <person name="Smith C.D."/>
            <person name="Smith T.F."/>
            <person name="Spieth J."/>
            <person name="Stage D.E."/>
            <person name="Stark A."/>
            <person name="Stephan W."/>
            <person name="Strausberg R.L."/>
            <person name="Strempel S."/>
            <person name="Sturgill D."/>
            <person name="Sutton G."/>
            <person name="Sutton G.G."/>
            <person name="Tao W."/>
            <person name="Teichmann S."/>
            <person name="Tobari Y.N."/>
            <person name="Tomimura Y."/>
            <person name="Tsolas J.M."/>
            <person name="Valente V.L."/>
            <person name="Venter E."/>
            <person name="Venter J.C."/>
            <person name="Vicario S."/>
            <person name="Vieira F.G."/>
            <person name="Vilella A.J."/>
            <person name="Villasante A."/>
            <person name="Walenz B."/>
            <person name="Wang J."/>
            <person name="Wasserman M."/>
            <person name="Watts T."/>
            <person name="Wilson D."/>
            <person name="Wilson R.K."/>
            <person name="Wing R.A."/>
            <person name="Wolfner M.F."/>
            <person name="Wong A."/>
            <person name="Wong G.K."/>
            <person name="Wu C.I."/>
            <person name="Wu G."/>
            <person name="Yamamoto D."/>
            <person name="Yang H.P."/>
            <person name="Yang S.P."/>
            <person name="Yorke J.A."/>
            <person name="Yoshida K."/>
            <person name="Zdobnov E."/>
            <person name="Zhang P."/>
            <person name="Zhang Y."/>
            <person name="Zimin A.V."/>
            <person name="Baldwin J."/>
            <person name="Abdouelleil A."/>
            <person name="Abdulkadir J."/>
            <person name="Abebe A."/>
            <person name="Abera B."/>
            <person name="Abreu J."/>
            <person name="Acer S.C."/>
            <person name="Aftuck L."/>
            <person name="Alexander A."/>
            <person name="An P."/>
            <person name="Anderson E."/>
            <person name="Anderson S."/>
            <person name="Arachi H."/>
            <person name="Azer M."/>
            <person name="Bachantsang P."/>
            <person name="Barry A."/>
            <person name="Bayul T."/>
            <person name="Berlin A."/>
            <person name="Bessette D."/>
            <person name="Bloom T."/>
            <person name="Blye J."/>
            <person name="Boguslavskiy L."/>
            <person name="Bonnet C."/>
            <person name="Boukhgalter B."/>
            <person name="Bourzgui I."/>
            <person name="Brown A."/>
            <person name="Cahill P."/>
            <person name="Channer S."/>
            <person name="Cheshatsang Y."/>
            <person name="Chuda L."/>
            <person name="Citroen M."/>
            <person name="Collymore A."/>
            <person name="Cooke P."/>
            <person name="Costello M."/>
            <person name="D'Aco K."/>
            <person name="Daza R."/>
            <person name="De Haan G."/>
            <person name="DeGray S."/>
            <person name="DeMaso C."/>
            <person name="Dhargay N."/>
            <person name="Dooley K."/>
            <person name="Dooley E."/>
            <person name="Doricent M."/>
            <person name="Dorje P."/>
            <person name="Dorjee K."/>
            <person name="Dupes A."/>
            <person name="Elong R."/>
            <person name="Falk J."/>
            <person name="Farina A."/>
            <person name="Faro S."/>
            <person name="Ferguson D."/>
            <person name="Fisher S."/>
            <person name="Foley C.D."/>
            <person name="Franke A."/>
            <person name="Friedrich D."/>
            <person name="Gadbois L."/>
            <person name="Gearin G."/>
            <person name="Gearin C.R."/>
            <person name="Giannoukos G."/>
            <person name="Goode T."/>
            <person name="Graham J."/>
            <person name="Grandbois E."/>
            <person name="Grewal S."/>
            <person name="Gyaltsen K."/>
            <person name="Hafez N."/>
            <person name="Hagos B."/>
            <person name="Hall J."/>
            <person name="Henson C."/>
            <person name="Hollinger A."/>
            <person name="Honan T."/>
            <person name="Huard M.D."/>
            <person name="Hughes L."/>
            <person name="Hurhula B."/>
            <person name="Husby M.E."/>
            <person name="Kamat A."/>
            <person name="Kanga B."/>
            <person name="Kashin S."/>
            <person name="Khazanovich D."/>
            <person name="Kisner P."/>
            <person name="Lance K."/>
            <person name="Lara M."/>
            <person name="Lee W."/>
            <person name="Lennon N."/>
            <person name="Letendre F."/>
            <person name="LeVine R."/>
            <person name="Lipovsky A."/>
            <person name="Liu X."/>
            <person name="Liu J."/>
            <person name="Liu S."/>
            <person name="Lokyitsang T."/>
            <person name="Lokyitsang Y."/>
            <person name="Lubonja R."/>
            <person name="Lui A."/>
            <person name="MacDonald P."/>
            <person name="Magnisalis V."/>
            <person name="Maru K."/>
            <person name="Matthews C."/>
            <person name="McCusker W."/>
            <person name="McDonough S."/>
            <person name="Mehta T."/>
            <person name="Meldrim J."/>
            <person name="Meneus L."/>
            <person name="Mihai O."/>
            <person name="Mihalev A."/>
            <person name="Mihova T."/>
            <person name="Mittelman R."/>
            <person name="Mlenga V."/>
            <person name="Montmayeur A."/>
            <person name="Mulrain L."/>
            <person name="Navidi A."/>
            <person name="Naylor J."/>
            <person name="Negash T."/>
            <person name="Nguyen T."/>
            <person name="Nguyen N."/>
            <person name="Nicol R."/>
            <person name="Norbu C."/>
            <person name="Norbu N."/>
            <person name="Novod N."/>
            <person name="O'Neill B."/>
            <person name="Osman S."/>
            <person name="Markiewicz E."/>
            <person name="Oyono O.L."/>
            <person name="Patti C."/>
            <person name="Phunkhang P."/>
            <person name="Pierre F."/>
            <person name="Priest M."/>
            <person name="Raghuraman S."/>
            <person name="Rege F."/>
            <person name="Reyes R."/>
            <person name="Rise C."/>
            <person name="Rogov P."/>
            <person name="Ross K."/>
            <person name="Ryan E."/>
            <person name="Settipalli S."/>
            <person name="Shea T."/>
            <person name="Sherpa N."/>
            <person name="Shi L."/>
            <person name="Shih D."/>
            <person name="Sparrow T."/>
            <person name="Spaulding J."/>
            <person name="Stalker J."/>
            <person name="Stange-Thomann N."/>
            <person name="Stavropoulos S."/>
            <person name="Stone C."/>
            <person name="Strader C."/>
            <person name="Tesfaye S."/>
            <person name="Thomson T."/>
            <person name="Thoulutsang Y."/>
            <person name="Thoulutsang D."/>
            <person name="Topham K."/>
            <person name="Topping I."/>
            <person name="Tsamla T."/>
            <person name="Vassiliev H."/>
            <person name="Vo A."/>
            <person name="Wangchuk T."/>
            <person name="Wangdi T."/>
            <person name="Weiand M."/>
            <person name="Wilkinson J."/>
            <person name="Wilson A."/>
            <person name="Yadav S."/>
            <person name="Young G."/>
            <person name="Yu Q."/>
            <person name="Zembek L."/>
            <person name="Zhong D."/>
            <person name="Zimmer A."/>
            <person name="Zwirko Z."/>
            <person name="Jaffe D.B."/>
            <person name="Alvarez P."/>
            <person name="Brockman W."/>
            <person name="Butler J."/>
            <person name="Chin C."/>
            <person name="Gnerre S."/>
            <person name="Grabherr M."/>
            <person name="Kleber M."/>
            <person name="Mauceli E."/>
            <person name="MacCallum I."/>
        </authorList>
    </citation>
    <scope>NUCLEOTIDE SEQUENCE [LARGE SCALE GENOMIC DNA]</scope>
    <source>
        <strain evidence="6">Tucson 15010-1051.87</strain>
    </source>
</reference>
<dbReference type="PANTHER" id="PTHR21220:SF0">
    <property type="entry name" value="DNA-DEPENDENT METALLOPROTEASE SPRTN"/>
    <property type="match status" value="1"/>
</dbReference>
<dbReference type="STRING" id="7244.B4M7B6"/>
<accession>B4M7B6</accession>
<dbReference type="Proteomes" id="UP000008792">
    <property type="component" value="Unassembled WGS sequence"/>
</dbReference>
<dbReference type="OMA" id="AYKTHIW"/>
<dbReference type="OrthoDB" id="5236983at2759"/>
<feature type="compositionally biased region" description="Basic residues" evidence="3">
    <location>
        <begin position="87"/>
        <end position="96"/>
    </location>
</feature>
<dbReference type="eggNOG" id="KOG3931">
    <property type="taxonomic scope" value="Eukaryota"/>
</dbReference>
<dbReference type="FunCoup" id="B4M7B6">
    <property type="interactions" value="745"/>
</dbReference>
<dbReference type="HOGENOM" id="CLU_019426_3_0_1"/>
<feature type="compositionally biased region" description="Polar residues" evidence="3">
    <location>
        <begin position="24"/>
        <end position="37"/>
    </location>
</feature>
<feature type="compositionally biased region" description="Basic and acidic residues" evidence="3">
    <location>
        <begin position="451"/>
        <end position="469"/>
    </location>
</feature>
<dbReference type="InParanoid" id="B4M7B6"/>
<feature type="region of interest" description="Disordered" evidence="3">
    <location>
        <begin position="78"/>
        <end position="116"/>
    </location>
</feature>
<dbReference type="EMBL" id="CH940653">
    <property type="protein sequence ID" value="EDW62683.1"/>
    <property type="molecule type" value="Genomic_DNA"/>
</dbReference>
<feature type="region of interest" description="Disordered" evidence="3">
    <location>
        <begin position="18"/>
        <end position="40"/>
    </location>
</feature>
<gene>
    <name evidence="5" type="primary">Dvir\GJ16963</name>
    <name evidence="5" type="ORF">Dvir_GJ16963</name>
</gene>
<dbReference type="KEGG" id="dvi:6633845"/>
<dbReference type="Pfam" id="PF10263">
    <property type="entry name" value="SprT-like"/>
    <property type="match status" value="1"/>
</dbReference>
<feature type="compositionally biased region" description="Basic and acidic residues" evidence="3">
    <location>
        <begin position="97"/>
        <end position="106"/>
    </location>
</feature>